<dbReference type="EMBL" id="JAKCXM010000438">
    <property type="protein sequence ID" value="KAJ0394062.1"/>
    <property type="molecule type" value="Genomic_DNA"/>
</dbReference>
<sequence>MRLVLVPGATAFAGRLLAARAVLSSLAAASQMNAKPAAAAAAAAARRVADPTAATRPLSSAQPPPLRATRRRRTYSSFLSSPSAWQDRIALEQRQREQQRSPFVQQQLARFKHQRQASSSASVVRSPVAASHLRGRLQLRNNPQAAARLNALLRARDHYSSGRLSAQVPVRPRADGGRLKAPARAAVPAIQRFSRRRRCVFLVD</sequence>
<evidence type="ECO:0000256" key="1">
    <source>
        <dbReference type="SAM" id="MobiDB-lite"/>
    </source>
</evidence>
<evidence type="ECO:0000313" key="3">
    <source>
        <dbReference type="Proteomes" id="UP001209570"/>
    </source>
</evidence>
<proteinExistence type="predicted"/>
<protein>
    <submittedName>
        <fullName evidence="2">Uncharacterized protein</fullName>
    </submittedName>
</protein>
<dbReference type="AlphaFoldDB" id="A0AAD5LD44"/>
<feature type="region of interest" description="Disordered" evidence="1">
    <location>
        <begin position="52"/>
        <end position="79"/>
    </location>
</feature>
<organism evidence="2 3">
    <name type="scientific">Pythium insidiosum</name>
    <name type="common">Pythiosis disease agent</name>
    <dbReference type="NCBI Taxonomy" id="114742"/>
    <lineage>
        <taxon>Eukaryota</taxon>
        <taxon>Sar</taxon>
        <taxon>Stramenopiles</taxon>
        <taxon>Oomycota</taxon>
        <taxon>Peronosporomycetes</taxon>
        <taxon>Pythiales</taxon>
        <taxon>Pythiaceae</taxon>
        <taxon>Pythium</taxon>
    </lineage>
</organism>
<keyword evidence="3" id="KW-1185">Reference proteome</keyword>
<reference evidence="2" key="1">
    <citation type="submission" date="2021-12" db="EMBL/GenBank/DDBJ databases">
        <title>Prjna785345.</title>
        <authorList>
            <person name="Rujirawat T."/>
            <person name="Krajaejun T."/>
        </authorList>
    </citation>
    <scope>NUCLEOTIDE SEQUENCE</scope>
    <source>
        <strain evidence="2">Pi057C3</strain>
    </source>
</reference>
<dbReference type="Proteomes" id="UP001209570">
    <property type="component" value="Unassembled WGS sequence"/>
</dbReference>
<gene>
    <name evidence="2" type="ORF">P43SY_002163</name>
</gene>
<accession>A0AAD5LD44</accession>
<name>A0AAD5LD44_PYTIN</name>
<evidence type="ECO:0000313" key="2">
    <source>
        <dbReference type="EMBL" id="KAJ0394062.1"/>
    </source>
</evidence>
<comment type="caution">
    <text evidence="2">The sequence shown here is derived from an EMBL/GenBank/DDBJ whole genome shotgun (WGS) entry which is preliminary data.</text>
</comment>